<dbReference type="SUPFAM" id="SSF64484">
    <property type="entry name" value="beta and beta-prime subunits of DNA dependent RNA-polymerase"/>
    <property type="match status" value="1"/>
</dbReference>
<evidence type="ECO:0000259" key="17">
    <source>
        <dbReference type="Pfam" id="PF04563"/>
    </source>
</evidence>
<comment type="function">
    <text evidence="13">DNA-dependent RNA polymerase catalyzes the transcription of DNA into RNA using the four ribonucleoside triphosphates as substrates.</text>
</comment>
<dbReference type="InterPro" id="IPR007644">
    <property type="entry name" value="RNA_pol_bsu_protrusion"/>
</dbReference>
<dbReference type="OrthoDB" id="10248617at2759"/>
<dbReference type="InterPro" id="IPR007641">
    <property type="entry name" value="RNA_pol_Rpb2_7"/>
</dbReference>
<protein>
    <recommendedName>
        <fullName evidence="13">DNA-directed RNA polymerase subunit beta</fullName>
        <ecNumber evidence="13">2.7.7.6</ecNumber>
    </recommendedName>
</protein>
<dbReference type="FunFam" id="2.40.50.150:FF:000004">
    <property type="entry name" value="DNA-directed RNA polymerase subunit beta"/>
    <property type="match status" value="1"/>
</dbReference>
<keyword evidence="8" id="KW-0862">Zinc</keyword>
<dbReference type="CDD" id="cd00653">
    <property type="entry name" value="RNA_pol_B_RPB2"/>
    <property type="match status" value="1"/>
</dbReference>
<dbReference type="Gene3D" id="2.40.50.150">
    <property type="match status" value="1"/>
</dbReference>
<keyword evidence="9 13" id="KW-0804">Transcription</keyword>
<dbReference type="InterPro" id="IPR037034">
    <property type="entry name" value="RNA_pol_Rpb2_2_sf"/>
</dbReference>
<dbReference type="GO" id="GO:0006362">
    <property type="term" value="P:transcription elongation by RNA polymerase I"/>
    <property type="evidence" value="ECO:0007669"/>
    <property type="project" value="UniProtKB-ARBA"/>
</dbReference>
<evidence type="ECO:0000256" key="6">
    <source>
        <dbReference type="ARBA" id="ARBA00022723"/>
    </source>
</evidence>
<dbReference type="InterPro" id="IPR009674">
    <property type="entry name" value="Rpa2_dom_4"/>
</dbReference>
<dbReference type="InterPro" id="IPR007642">
    <property type="entry name" value="RNA_pol_Rpb2_2"/>
</dbReference>
<dbReference type="Pfam" id="PF04561">
    <property type="entry name" value="RNA_pol_Rpb2_2"/>
    <property type="match status" value="1"/>
</dbReference>
<comment type="subcellular location">
    <subcellularLocation>
        <location evidence="1">Nucleus</location>
        <location evidence="1">Nucleolus</location>
    </subcellularLocation>
</comment>
<evidence type="ECO:0000256" key="7">
    <source>
        <dbReference type="ARBA" id="ARBA00022771"/>
    </source>
</evidence>
<feature type="domain" description="RNA polymerase Rpb2" evidence="16">
    <location>
        <begin position="217"/>
        <end position="380"/>
    </location>
</feature>
<feature type="domain" description="RNA polymerase beta subunit protrusion" evidence="17">
    <location>
        <begin position="29"/>
        <end position="419"/>
    </location>
</feature>
<dbReference type="Pfam" id="PF04565">
    <property type="entry name" value="RNA_pol_Rpb2_3"/>
    <property type="match status" value="1"/>
</dbReference>
<keyword evidence="5 13" id="KW-0548">Nucleotidyltransferase</keyword>
<keyword evidence="4 13" id="KW-0808">Transferase</keyword>
<dbReference type="Gene3D" id="3.90.1800.10">
    <property type="entry name" value="RNA polymerase alpha subunit dimerisation domain"/>
    <property type="match status" value="1"/>
</dbReference>
<dbReference type="Gene3D" id="2.40.270.10">
    <property type="entry name" value="DNA-directed RNA polymerase, subunit 2, domain 6"/>
    <property type="match status" value="1"/>
</dbReference>
<dbReference type="GO" id="GO:0008270">
    <property type="term" value="F:zinc ion binding"/>
    <property type="evidence" value="ECO:0007669"/>
    <property type="project" value="UniProtKB-KW"/>
</dbReference>
<evidence type="ECO:0000259" key="15">
    <source>
        <dbReference type="Pfam" id="PF04560"/>
    </source>
</evidence>
<dbReference type="Pfam" id="PF04563">
    <property type="entry name" value="RNA_pol_Rpb2_1"/>
    <property type="match status" value="1"/>
</dbReference>
<dbReference type="GO" id="GO:0003899">
    <property type="term" value="F:DNA-directed RNA polymerase activity"/>
    <property type="evidence" value="ECO:0007669"/>
    <property type="project" value="UniProtKB-EC"/>
</dbReference>
<dbReference type="Gene3D" id="3.90.1110.10">
    <property type="entry name" value="RNA polymerase Rpb2, domain 2"/>
    <property type="match status" value="1"/>
</dbReference>
<evidence type="ECO:0000256" key="10">
    <source>
        <dbReference type="ARBA" id="ARBA00023242"/>
    </source>
</evidence>
<dbReference type="FunFam" id="3.90.1800.10:FF:000004">
    <property type="entry name" value="DNA-directed RNA polymerase subunit beta"/>
    <property type="match status" value="1"/>
</dbReference>
<gene>
    <name evidence="20" type="ORF">CPELLU_LOCUS5380</name>
</gene>
<evidence type="ECO:0000259" key="14">
    <source>
        <dbReference type="Pfam" id="PF00562"/>
    </source>
</evidence>
<evidence type="ECO:0000256" key="1">
    <source>
        <dbReference type="ARBA" id="ARBA00004604"/>
    </source>
</evidence>
<evidence type="ECO:0000259" key="18">
    <source>
        <dbReference type="Pfam" id="PF04565"/>
    </source>
</evidence>
<feature type="domain" description="DNA-directed RNA polymerase I subunit RPA2" evidence="19">
    <location>
        <begin position="575"/>
        <end position="630"/>
    </location>
</feature>
<dbReference type="InterPro" id="IPR015712">
    <property type="entry name" value="DNA-dir_RNA_pol_su2"/>
</dbReference>
<dbReference type="EC" id="2.7.7.6" evidence="13"/>
<dbReference type="FunFam" id="3.90.1100.10:FF:000008">
    <property type="entry name" value="DNA-directed RNA polymerase subunit beta"/>
    <property type="match status" value="1"/>
</dbReference>
<accession>A0A9N9FXR2</accession>
<dbReference type="Proteomes" id="UP000789759">
    <property type="component" value="Unassembled WGS sequence"/>
</dbReference>
<evidence type="ECO:0000256" key="9">
    <source>
        <dbReference type="ARBA" id="ARBA00023163"/>
    </source>
</evidence>
<evidence type="ECO:0000313" key="21">
    <source>
        <dbReference type="Proteomes" id="UP000789759"/>
    </source>
</evidence>
<evidence type="ECO:0000259" key="16">
    <source>
        <dbReference type="Pfam" id="PF04561"/>
    </source>
</evidence>
<dbReference type="InterPro" id="IPR014724">
    <property type="entry name" value="RNA_pol_RPB2_OB-fold"/>
</dbReference>
<evidence type="ECO:0000313" key="20">
    <source>
        <dbReference type="EMBL" id="CAG8564905.1"/>
    </source>
</evidence>
<evidence type="ECO:0000256" key="5">
    <source>
        <dbReference type="ARBA" id="ARBA00022695"/>
    </source>
</evidence>
<dbReference type="Gene3D" id="3.90.1100.10">
    <property type="match status" value="1"/>
</dbReference>
<keyword evidence="10" id="KW-0539">Nucleus</keyword>
<dbReference type="InterPro" id="IPR007120">
    <property type="entry name" value="DNA-dir_RNAP_su2_dom"/>
</dbReference>
<dbReference type="Gene3D" id="3.90.1070.20">
    <property type="match status" value="1"/>
</dbReference>
<comment type="similarity">
    <text evidence="2 12">Belongs to the RNA polymerase beta chain family.</text>
</comment>
<dbReference type="Pfam" id="PF06883">
    <property type="entry name" value="RNA_pol_Rpa2_4"/>
    <property type="match status" value="1"/>
</dbReference>
<keyword evidence="7" id="KW-0863">Zinc-finger</keyword>
<reference evidence="20" key="1">
    <citation type="submission" date="2021-06" db="EMBL/GenBank/DDBJ databases">
        <authorList>
            <person name="Kallberg Y."/>
            <person name="Tangrot J."/>
            <person name="Rosling A."/>
        </authorList>
    </citation>
    <scope>NUCLEOTIDE SEQUENCE</scope>
    <source>
        <strain evidence="20">FL966</strain>
    </source>
</reference>
<feature type="domain" description="RNA polymerase Rpb2" evidence="15">
    <location>
        <begin position="1043"/>
        <end position="1146"/>
    </location>
</feature>
<comment type="caution">
    <text evidence="20">The sequence shown here is derived from an EMBL/GenBank/DDBJ whole genome shotgun (WGS) entry which is preliminary data.</text>
</comment>
<evidence type="ECO:0000259" key="19">
    <source>
        <dbReference type="Pfam" id="PF06883"/>
    </source>
</evidence>
<keyword evidence="21" id="KW-1185">Reference proteome</keyword>
<evidence type="ECO:0000256" key="3">
    <source>
        <dbReference type="ARBA" id="ARBA00022478"/>
    </source>
</evidence>
<dbReference type="GO" id="GO:0003677">
    <property type="term" value="F:DNA binding"/>
    <property type="evidence" value="ECO:0007669"/>
    <property type="project" value="InterPro"/>
</dbReference>
<sequence length="1150" mass="130283">MPSTFNTCEREKLFLNPSNKKFGIPELQKLVKPHIDSFNSLLEPPTKGILNYAVVDIDPVEIFDVRIPYNSPAQGNKLKVWIDEILISKPLLSEHVRASTMRKIYPAECRERLTTYAGKMNIKLCWKINDGNTNFETKYVGMAPIMVKSNRCNLQSLFPKQLIEHHEESEEMGGYFIVNGIEKVIRLLLVQRRNYAMAMIRPSLASRGASYTEYGVSIRCARQDQTTMTNVLHYLKNGNCMLRFSWRKQEYMIPVILIMKALVEINDKGIFEQLVQGEFSNTFLTDRVELMLQEFKSFGIQSKERCVSFLGEKFRVAFTLSPSYSHKQAGEHILKKVILVHLKHNRDKLNLLIFMVRKLYSLVAGECSPDNPDSPQNQEILLGGHLYGMLIKEKLGECLNAIRAVVTADIANDKPVDFNDKKYVANVFNRSNIEIGRKLAYFLATGNLTSSSGLDLMQTTGYTIVAEKLNFYRYISHFRCIHRGSFFTQMKTTTLIHLNQLIGQAGFICPVHTPDGEPCGLLNHLSHTCRIITTKPNVEMIPTILAEMGIIDRLTTGTRDTKTSFLCVQLDGKILGWCEPGHAQPIVNKLRLLKFEDEISIDLEIGYVPPSNGGQYPGIYLFSEQARMMRPVRYLANNEIDMVGSFEQVYMNIACLQKDIIKGVTTHIEIEPTSMLSILANLTPFSDYNQSPRNMYQCQMAKQTMGTPSTAIMHRTDNKLYRLQTGQTPIVRPVLHSTLGLDGFPNGTNAIVAVISYTGYDMEDAMIINKSAHERGFKYGTIYKSEIVSLDEFYESGIKHHFGLGEDATPSLREKLDNDGLPFIGARLKMGDPLCAYIDDTQGGKTIVKQYKGSEDAYVDQVRLLGDDLGIYEAQKVHIMLRIPRPPVIGDKFSSRHGQKGILSRLLPQVDMPFTESGMQPDIIINPHAFPSRMTIGMFVESLAGKCGALFGVAQDSTPFRFNEEFTAIDYFGEQLARAGYNYHGNEPMYSGITGEEFQADIYIGVVYYQRLRHMVSDKWQVRSTGPVHNLTMQPIGGRKRSGGIRFGEMERDSLLAHGMSFCLQDRLMNCSDFSQCHICRKCGSIFTSLSLKTHYQLNTNRTYKKHHIQCNICETSRWISLVKIPYAFRYLATELASMGVKIILKTKDD</sequence>
<dbReference type="GO" id="GO:0005730">
    <property type="term" value="C:nucleolus"/>
    <property type="evidence" value="ECO:0007669"/>
    <property type="project" value="UniProtKB-SubCell"/>
</dbReference>
<dbReference type="GO" id="GO:0000428">
    <property type="term" value="C:DNA-directed RNA polymerase complex"/>
    <property type="evidence" value="ECO:0007669"/>
    <property type="project" value="UniProtKB-KW"/>
</dbReference>
<keyword evidence="3 13" id="KW-0240">DNA-directed RNA polymerase</keyword>
<keyword evidence="6" id="KW-0479">Metal-binding</keyword>
<evidence type="ECO:0000256" key="4">
    <source>
        <dbReference type="ARBA" id="ARBA00022679"/>
    </source>
</evidence>
<evidence type="ECO:0000256" key="12">
    <source>
        <dbReference type="RuleBase" id="RU000434"/>
    </source>
</evidence>
<dbReference type="AlphaFoldDB" id="A0A9N9FXR2"/>
<evidence type="ECO:0000256" key="8">
    <source>
        <dbReference type="ARBA" id="ARBA00022833"/>
    </source>
</evidence>
<proteinExistence type="inferred from homology"/>
<dbReference type="PANTHER" id="PTHR20856">
    <property type="entry name" value="DNA-DIRECTED RNA POLYMERASE I SUBUNIT 2"/>
    <property type="match status" value="1"/>
</dbReference>
<evidence type="ECO:0000256" key="2">
    <source>
        <dbReference type="ARBA" id="ARBA00006835"/>
    </source>
</evidence>
<evidence type="ECO:0000256" key="13">
    <source>
        <dbReference type="RuleBase" id="RU363031"/>
    </source>
</evidence>
<dbReference type="Pfam" id="PF04560">
    <property type="entry name" value="RNA_pol_Rpb2_7"/>
    <property type="match status" value="1"/>
</dbReference>
<evidence type="ECO:0000256" key="11">
    <source>
        <dbReference type="ARBA" id="ARBA00047768"/>
    </source>
</evidence>
<dbReference type="InterPro" id="IPR037033">
    <property type="entry name" value="DNA-dir_RNAP_su2_hyb_sf"/>
</dbReference>
<dbReference type="EMBL" id="CAJVQA010003047">
    <property type="protein sequence ID" value="CAG8564905.1"/>
    <property type="molecule type" value="Genomic_DNA"/>
</dbReference>
<dbReference type="GO" id="GO:0032549">
    <property type="term" value="F:ribonucleoside binding"/>
    <property type="evidence" value="ECO:0007669"/>
    <property type="project" value="InterPro"/>
</dbReference>
<feature type="domain" description="DNA-directed RNA polymerase subunit 2 hybrid-binding" evidence="14">
    <location>
        <begin position="680"/>
        <end position="1041"/>
    </location>
</feature>
<name>A0A9N9FXR2_9GLOM</name>
<dbReference type="PROSITE" id="PS01166">
    <property type="entry name" value="RNA_POL_BETA"/>
    <property type="match status" value="1"/>
</dbReference>
<feature type="domain" description="RNA polymerase Rpb2" evidence="18">
    <location>
        <begin position="465"/>
        <end position="531"/>
    </location>
</feature>
<dbReference type="FunFam" id="2.40.270.10:FF:000011">
    <property type="entry name" value="DNA-directed RNA polymerase subunit beta"/>
    <property type="match status" value="1"/>
</dbReference>
<dbReference type="Pfam" id="PF00562">
    <property type="entry name" value="RNA_pol_Rpb2_6"/>
    <property type="match status" value="1"/>
</dbReference>
<organism evidence="20 21">
    <name type="scientific">Cetraspora pellucida</name>
    <dbReference type="NCBI Taxonomy" id="1433469"/>
    <lineage>
        <taxon>Eukaryota</taxon>
        <taxon>Fungi</taxon>
        <taxon>Fungi incertae sedis</taxon>
        <taxon>Mucoromycota</taxon>
        <taxon>Glomeromycotina</taxon>
        <taxon>Glomeromycetes</taxon>
        <taxon>Diversisporales</taxon>
        <taxon>Gigasporaceae</taxon>
        <taxon>Cetraspora</taxon>
    </lineage>
</organism>
<dbReference type="InterPro" id="IPR007645">
    <property type="entry name" value="RNA_pol_Rpb2_3"/>
</dbReference>
<dbReference type="InterPro" id="IPR007121">
    <property type="entry name" value="RNA_pol_bsu_CS"/>
</dbReference>
<dbReference type="FunFam" id="3.90.1110.10:FF:000007">
    <property type="entry name" value="DNA-directed RNA polymerase subunit beta"/>
    <property type="match status" value="1"/>
</dbReference>
<comment type="catalytic activity">
    <reaction evidence="11">
        <text>RNA(n) + a ribonucleoside 5'-triphosphate = RNA(n+1) + diphosphate</text>
        <dbReference type="Rhea" id="RHEA:21248"/>
        <dbReference type="Rhea" id="RHEA-COMP:14527"/>
        <dbReference type="Rhea" id="RHEA-COMP:17342"/>
        <dbReference type="ChEBI" id="CHEBI:33019"/>
        <dbReference type="ChEBI" id="CHEBI:61557"/>
        <dbReference type="ChEBI" id="CHEBI:140395"/>
        <dbReference type="EC" id="2.7.7.6"/>
    </reaction>
    <physiologicalReaction direction="left-to-right" evidence="11">
        <dbReference type="Rhea" id="RHEA:21249"/>
    </physiologicalReaction>
</comment>